<dbReference type="SUPFAM" id="SSF159501">
    <property type="entry name" value="EreA/ChaN-like"/>
    <property type="match status" value="1"/>
</dbReference>
<dbReference type="InterPro" id="IPR007815">
    <property type="entry name" value="Emycin_Estase"/>
</dbReference>
<dbReference type="GO" id="GO:0046677">
    <property type="term" value="P:response to antibiotic"/>
    <property type="evidence" value="ECO:0007669"/>
    <property type="project" value="InterPro"/>
</dbReference>
<dbReference type="RefSeq" id="WP_130021886.1">
    <property type="nucleotide sequence ID" value="NZ_SEWF01000020.1"/>
</dbReference>
<dbReference type="AlphaFoldDB" id="A0A4Q5LZ50"/>
<dbReference type="PANTHER" id="PTHR31299:SF0">
    <property type="entry name" value="ESTERASE, PUTATIVE (AFU_ORTHOLOGUE AFUA_1G05850)-RELATED"/>
    <property type="match status" value="1"/>
</dbReference>
<dbReference type="OrthoDB" id="9810066at2"/>
<protein>
    <recommendedName>
        <fullName evidence="3">Erythromycin esterase</fullName>
    </recommendedName>
</protein>
<keyword evidence="2" id="KW-1185">Reference proteome</keyword>
<dbReference type="InterPro" id="IPR052036">
    <property type="entry name" value="Hydrolase/PRTase-associated"/>
</dbReference>
<name>A0A4Q5LZ50_9BACT</name>
<dbReference type="Gene3D" id="3.40.1660.10">
    <property type="entry name" value="EreA-like (biosynthetic domain)"/>
    <property type="match status" value="1"/>
</dbReference>
<dbReference type="PANTHER" id="PTHR31299">
    <property type="entry name" value="ESTERASE, PUTATIVE (AFU_ORTHOLOGUE AFUA_1G05850)-RELATED"/>
    <property type="match status" value="1"/>
</dbReference>
<evidence type="ECO:0000313" key="1">
    <source>
        <dbReference type="EMBL" id="RYU94959.1"/>
    </source>
</evidence>
<dbReference type="Pfam" id="PF05139">
    <property type="entry name" value="Erythro_esteras"/>
    <property type="match status" value="1"/>
</dbReference>
<reference evidence="1 2" key="1">
    <citation type="submission" date="2019-02" db="EMBL/GenBank/DDBJ databases">
        <title>Bacterial novel species Emticicia sp. 17J42-9 isolated from soil.</title>
        <authorList>
            <person name="Jung H.-Y."/>
        </authorList>
    </citation>
    <scope>NUCLEOTIDE SEQUENCE [LARGE SCALE GENOMIC DNA]</scope>
    <source>
        <strain evidence="1 2">17J42-9</strain>
    </source>
</reference>
<dbReference type="Gene3D" id="3.30.1870.10">
    <property type="entry name" value="EreA-like, domain 2"/>
    <property type="match status" value="1"/>
</dbReference>
<evidence type="ECO:0008006" key="3">
    <source>
        <dbReference type="Google" id="ProtNLM"/>
    </source>
</evidence>
<sequence length="421" mass="48043">MNYKSCVSYYTVSLLIWLFSIDITYSQSLTDVQISFLKTNIKTIVRDSLQKLPDWSYLSPYIKNKRIILIGEPNHGSKEIFELRNSLIKYLHKDTGAKVILFESGIGELVNADMNRVNMSPSQMINSLFGPWRTKEFEELMEYVKAENISIAGFDVQRSGESFNLILKEVTRKYKLDSLISYGLESRYGQAMKELTNRAAIYDSLSAKTTELMHDYSKIQEDLPIESKENAPKDLLFTNLTLNNRISYLRYMLQFLKDKDWSARWAARDIGMAANAHWLIENLYKDQPVIIIGHNFHIGKYNENEKVMGEVLGYMHRAKMYTIGFFAGGGSYSDNSGKEVKMSPPDTAGLDVKQVVSSLDGAVNFLHIPATFSIENDWLNKDIIVNETFIDLKNNNKMVLSQTFDGVLFVKKVSAAKVGVR</sequence>
<gene>
    <name evidence="1" type="ORF">EWM59_14805</name>
</gene>
<accession>A0A4Q5LZ50</accession>
<dbReference type="Gene3D" id="1.20.1440.30">
    <property type="entry name" value="Biosynthetic Protein domain"/>
    <property type="match status" value="1"/>
</dbReference>
<dbReference type="CDD" id="cd14728">
    <property type="entry name" value="Ere-like"/>
    <property type="match status" value="1"/>
</dbReference>
<proteinExistence type="predicted"/>
<comment type="caution">
    <text evidence="1">The sequence shown here is derived from an EMBL/GenBank/DDBJ whole genome shotgun (WGS) entry which is preliminary data.</text>
</comment>
<organism evidence="1 2">
    <name type="scientific">Emticicia agri</name>
    <dbReference type="NCBI Taxonomy" id="2492393"/>
    <lineage>
        <taxon>Bacteria</taxon>
        <taxon>Pseudomonadati</taxon>
        <taxon>Bacteroidota</taxon>
        <taxon>Cytophagia</taxon>
        <taxon>Cytophagales</taxon>
        <taxon>Leadbetterellaceae</taxon>
        <taxon>Emticicia</taxon>
    </lineage>
</organism>
<dbReference type="EMBL" id="SEWF01000020">
    <property type="protein sequence ID" value="RYU94959.1"/>
    <property type="molecule type" value="Genomic_DNA"/>
</dbReference>
<dbReference type="Proteomes" id="UP000293162">
    <property type="component" value="Unassembled WGS sequence"/>
</dbReference>
<evidence type="ECO:0000313" key="2">
    <source>
        <dbReference type="Proteomes" id="UP000293162"/>
    </source>
</evidence>